<reference evidence="7 8" key="1">
    <citation type="journal article" date="2023" name="Science">
        <title>Elucidation of the pathway for biosynthesis of saponin adjuvants from the soapbark tree.</title>
        <authorList>
            <person name="Reed J."/>
            <person name="Orme A."/>
            <person name="El-Demerdash A."/>
            <person name="Owen C."/>
            <person name="Martin L.B.B."/>
            <person name="Misra R.C."/>
            <person name="Kikuchi S."/>
            <person name="Rejzek M."/>
            <person name="Martin A.C."/>
            <person name="Harkess A."/>
            <person name="Leebens-Mack J."/>
            <person name="Louveau T."/>
            <person name="Stephenson M.J."/>
            <person name="Osbourn A."/>
        </authorList>
    </citation>
    <scope>NUCLEOTIDE SEQUENCE [LARGE SCALE GENOMIC DNA]</scope>
    <source>
        <strain evidence="7">S10</strain>
    </source>
</reference>
<organism evidence="7 8">
    <name type="scientific">Quillaja saponaria</name>
    <name type="common">Soap bark tree</name>
    <dbReference type="NCBI Taxonomy" id="32244"/>
    <lineage>
        <taxon>Eukaryota</taxon>
        <taxon>Viridiplantae</taxon>
        <taxon>Streptophyta</taxon>
        <taxon>Embryophyta</taxon>
        <taxon>Tracheophyta</taxon>
        <taxon>Spermatophyta</taxon>
        <taxon>Magnoliopsida</taxon>
        <taxon>eudicotyledons</taxon>
        <taxon>Gunneridae</taxon>
        <taxon>Pentapetalae</taxon>
        <taxon>rosids</taxon>
        <taxon>fabids</taxon>
        <taxon>Fabales</taxon>
        <taxon>Quillajaceae</taxon>
        <taxon>Quillaja</taxon>
    </lineage>
</organism>
<dbReference type="InterPro" id="IPR043561">
    <property type="entry name" value="LHW-like"/>
</dbReference>
<keyword evidence="8" id="KW-1185">Reference proteome</keyword>
<proteinExistence type="predicted"/>
<dbReference type="InterPro" id="IPR025610">
    <property type="entry name" value="MYC/MYB_N"/>
</dbReference>
<evidence type="ECO:0000256" key="3">
    <source>
        <dbReference type="ARBA" id="ARBA00023163"/>
    </source>
</evidence>
<dbReference type="PANTHER" id="PTHR46196">
    <property type="entry name" value="TRANSCRIPTION FACTOR BHLH155-LIKE ISOFORM X1-RELATED"/>
    <property type="match status" value="1"/>
</dbReference>
<comment type="subcellular location">
    <subcellularLocation>
        <location evidence="1">Nucleus</location>
    </subcellularLocation>
</comment>
<feature type="compositionally biased region" description="Basic and acidic residues" evidence="5">
    <location>
        <begin position="695"/>
        <end position="722"/>
    </location>
</feature>
<keyword evidence="3" id="KW-0804">Transcription</keyword>
<dbReference type="GO" id="GO:0003700">
    <property type="term" value="F:DNA-binding transcription factor activity"/>
    <property type="evidence" value="ECO:0007669"/>
    <property type="project" value="InterPro"/>
</dbReference>
<dbReference type="Proteomes" id="UP001163823">
    <property type="component" value="Chromosome 1"/>
</dbReference>
<dbReference type="KEGG" id="qsa:O6P43_000520"/>
<evidence type="ECO:0000313" key="8">
    <source>
        <dbReference type="Proteomes" id="UP001163823"/>
    </source>
</evidence>
<evidence type="ECO:0000256" key="2">
    <source>
        <dbReference type="ARBA" id="ARBA00023015"/>
    </source>
</evidence>
<feature type="region of interest" description="Disordered" evidence="5">
    <location>
        <begin position="680"/>
        <end position="722"/>
    </location>
</feature>
<feature type="region of interest" description="Disordered" evidence="5">
    <location>
        <begin position="637"/>
        <end position="659"/>
    </location>
</feature>
<sequence length="920" mass="99333">MGFLLKEVLKTLCGSNQWSYAVFWKIGCQNPKLLIWEECHYEPSPCSFAPPISGTGTSNSPFVGWEGCWVSSESQSSQIGMQVGNRVSSLIDKMMMNNQVNVVGEGIVGRAAFTGNHQWILLRKCPRDGHPAKVFNEVQHQILAGMQTVAVIPVIPHGVVQLGSSLEIMENMGFVNDVKSLILQLGCCVPGALQYENYATEVSAEKLVVPVTPGLPVSVDPSAICKVTNSTPLLAIGSNQQSSLSHMAMSAVKPNFTRLLENGVVGAEVIPSNFDAWLEQNSASYNSMSRFNSLSDVGNSGASPCSIKLMEQQQIFSGFGDPNMSAPNVLNMSQLRGNGDSTLNHHQVSVNTPLLGKSQTQGGMSNLRPNIILDPPKVASVSVSGMHQAGSGLQNDVSSKIGGLIMPNMTSHSSATHMLAEGSGQKNLSANLKSGQNELASTDRSINNAFLQVLNIPATPLVGNVFGESIPAFGHNCQNDVKGIQTAQAMNAGKEDSCSPPPSGDDLFDVLGMDFKNKLLSGNWNTLLADEPGGNAHNMGMSNSAFTNMQDMDPDCYSVTAAMSDSDVFSGVGTDHLLDAVVSRAQSSVKHSPDDNVSCRTTLTRISSSSIPSGGSPSCRWVSGSDHVQKELFGIPKRRGKAGTAETSSLRSECKKEDSGNFSYTTSLYGSRLSSWVEQGSNVKHESSVSTAYSKRPDECKSSRKRLKPGENPRPRPKDRQMIQDRVKELREIVPNGGKCSIDALLERTIKHMLFLQSVTKHADKLKQTGESKIISKEGGLLLKDNFDGGATWAYEVGSQSMVCPIIVEDLNPPRQMLVEMLCEERGFFLEIADLVRGLGLTILKGVMEARNDKIWARFAVEANRDVTRMEIFMSLVRLLEQTVKGNASSSNATENNMMVYHSFPQATQIPATGRPCGLQ</sequence>
<dbReference type="AlphaFoldDB" id="A0AAD7VMF8"/>
<protein>
    <submittedName>
        <fullName evidence="7">Transcription factor LHW</fullName>
    </submittedName>
</protein>
<evidence type="ECO:0000256" key="1">
    <source>
        <dbReference type="ARBA" id="ARBA00004123"/>
    </source>
</evidence>
<dbReference type="Pfam" id="PF23176">
    <property type="entry name" value="bHLH_LHW"/>
    <property type="match status" value="1"/>
</dbReference>
<feature type="compositionally biased region" description="Polar residues" evidence="5">
    <location>
        <begin position="680"/>
        <end position="693"/>
    </location>
</feature>
<feature type="domain" description="BHLH" evidence="6">
    <location>
        <begin position="707"/>
        <end position="756"/>
    </location>
</feature>
<name>A0AAD7VMF8_QUISA</name>
<gene>
    <name evidence="7" type="ORF">O6P43_000520</name>
</gene>
<dbReference type="InterPro" id="IPR011598">
    <property type="entry name" value="bHLH_dom"/>
</dbReference>
<keyword evidence="4" id="KW-0539">Nucleus</keyword>
<comment type="caution">
    <text evidence="7">The sequence shown here is derived from an EMBL/GenBank/DDBJ whole genome shotgun (WGS) entry which is preliminary data.</text>
</comment>
<dbReference type="PROSITE" id="PS50888">
    <property type="entry name" value="BHLH"/>
    <property type="match status" value="1"/>
</dbReference>
<dbReference type="GO" id="GO:0005634">
    <property type="term" value="C:nucleus"/>
    <property type="evidence" value="ECO:0007669"/>
    <property type="project" value="UniProtKB-SubCell"/>
</dbReference>
<keyword evidence="2" id="KW-0805">Transcription regulation</keyword>
<accession>A0AAD7VMF8</accession>
<evidence type="ECO:0000256" key="4">
    <source>
        <dbReference type="ARBA" id="ARBA00023242"/>
    </source>
</evidence>
<dbReference type="EMBL" id="JARAOO010000001">
    <property type="protein sequence ID" value="KAJ7981232.1"/>
    <property type="molecule type" value="Genomic_DNA"/>
</dbReference>
<evidence type="ECO:0000313" key="7">
    <source>
        <dbReference type="EMBL" id="KAJ7981232.1"/>
    </source>
</evidence>
<evidence type="ECO:0000259" key="6">
    <source>
        <dbReference type="PROSITE" id="PS50888"/>
    </source>
</evidence>
<dbReference type="Pfam" id="PF14215">
    <property type="entry name" value="bHLH-MYC_N"/>
    <property type="match status" value="1"/>
</dbReference>
<dbReference type="CDD" id="cd18915">
    <property type="entry name" value="bHLH_AtLHW_like"/>
    <property type="match status" value="1"/>
</dbReference>
<evidence type="ECO:0000256" key="5">
    <source>
        <dbReference type="SAM" id="MobiDB-lite"/>
    </source>
</evidence>
<dbReference type="PANTHER" id="PTHR46196:SF4">
    <property type="entry name" value="TRANSCRIPTION FACTOR LHW"/>
    <property type="match status" value="1"/>
</dbReference>
<dbReference type="GO" id="GO:0046983">
    <property type="term" value="F:protein dimerization activity"/>
    <property type="evidence" value="ECO:0007669"/>
    <property type="project" value="InterPro"/>
</dbReference>